<evidence type="ECO:0000256" key="1">
    <source>
        <dbReference type="SAM" id="MobiDB-lite"/>
    </source>
</evidence>
<dbReference type="Gene3D" id="3.40.50.300">
    <property type="entry name" value="P-loop containing nucleotide triphosphate hydrolases"/>
    <property type="match status" value="1"/>
</dbReference>
<gene>
    <name evidence="4" type="ORF">SAMN05421869_111279</name>
</gene>
<feature type="transmembrane region" description="Helical" evidence="2">
    <location>
        <begin position="586"/>
        <end position="607"/>
    </location>
</feature>
<dbReference type="Proteomes" id="UP000199202">
    <property type="component" value="Unassembled WGS sequence"/>
</dbReference>
<protein>
    <submittedName>
        <fullName evidence="4">NACHT domain-containing protein</fullName>
    </submittedName>
</protein>
<dbReference type="EMBL" id="FNDJ01000011">
    <property type="protein sequence ID" value="SDJ63766.1"/>
    <property type="molecule type" value="Genomic_DNA"/>
</dbReference>
<proteinExistence type="predicted"/>
<evidence type="ECO:0000313" key="5">
    <source>
        <dbReference type="Proteomes" id="UP000199202"/>
    </source>
</evidence>
<dbReference type="AlphaFoldDB" id="A0A1G8VCD8"/>
<feature type="transmembrane region" description="Helical" evidence="2">
    <location>
        <begin position="51"/>
        <end position="67"/>
    </location>
</feature>
<dbReference type="InterPro" id="IPR027417">
    <property type="entry name" value="P-loop_NTPase"/>
</dbReference>
<evidence type="ECO:0000259" key="3">
    <source>
        <dbReference type="Pfam" id="PF05729"/>
    </source>
</evidence>
<keyword evidence="2" id="KW-0812">Transmembrane</keyword>
<dbReference type="Pfam" id="PF05729">
    <property type="entry name" value="NACHT"/>
    <property type="match status" value="1"/>
</dbReference>
<feature type="transmembrane region" description="Helical" evidence="2">
    <location>
        <begin position="636"/>
        <end position="655"/>
    </location>
</feature>
<dbReference type="SUPFAM" id="SSF52540">
    <property type="entry name" value="P-loop containing nucleoside triphosphate hydrolases"/>
    <property type="match status" value="1"/>
</dbReference>
<evidence type="ECO:0000256" key="2">
    <source>
        <dbReference type="SAM" id="Phobius"/>
    </source>
</evidence>
<keyword evidence="2" id="KW-1133">Transmembrane helix</keyword>
<feature type="transmembrane region" description="Helical" evidence="2">
    <location>
        <begin position="433"/>
        <end position="454"/>
    </location>
</feature>
<dbReference type="InterPro" id="IPR007111">
    <property type="entry name" value="NACHT_NTPase"/>
</dbReference>
<keyword evidence="2" id="KW-0472">Membrane</keyword>
<feature type="transmembrane region" description="Helical" evidence="2">
    <location>
        <begin position="509"/>
        <end position="529"/>
    </location>
</feature>
<feature type="transmembrane region" description="Helical" evidence="2">
    <location>
        <begin position="535"/>
        <end position="559"/>
    </location>
</feature>
<keyword evidence="5" id="KW-1185">Reference proteome</keyword>
<evidence type="ECO:0000313" key="4">
    <source>
        <dbReference type="EMBL" id="SDJ63766.1"/>
    </source>
</evidence>
<accession>A0A1G8VCD8</accession>
<sequence>MPPTPSSYKLRKVTRRTVLAAVALIALVALSALVAGNLDPSQEVDSADAAQVLLAVAVVAVPLVLWMRRPAVEVPVPDAKAALRELVRAQWREEAAARSLNDPGPIPLDWYAHGRPVGDPVAWFRTLNPRRMVITGGAGTGKTTLAVQLLLGLIETAQEGEPVPVILPLTEWDLSRWPHLSGWLADRLAAHYPGLRSPQYGDDAPAWLARGGHLLPVLDGLDELPAAARSEVITRLNSGLGDGDQVILTCRRPEYDAAVRQAGRMLTGAAVIVPKAVTPRVAADYLRSSLPNGEERGWLDTLRSGKSPALAAVAATPLGLWLLRTVHAEHDPDPRITEAELWHHLLDHVVPATMAARPPAGGRSRTPPGHDTPARPGGAPAGDRRSSPDPPFRPHHRWSPEAATKWLRTLACQPDVTWWRIASRLTTPAERRLLPFAAGVVLAVLTAGPLVAAGALSRMTFGTAELWLLGTTGVALPLIFARAAHTWLADSPGTVTLRRHLMRRPEVPALRAGLVTGLAIGLPIGLGSLESSTPVVSLLTGIVSAVAAGLPLGTAVWLVQWLEHPAPDLSAVTPPSSWRSDRALTLARALGSLSMVIPLSLLLTAVGDSQQRVPLAFALAWLAAIVFGLLFGRHHAWAVCVIVLCRLALTGRLPFRLMPFLDDMHRLGILRAVGPIYQFRHERLRAHLSGQERP</sequence>
<dbReference type="STRING" id="633440.SAMN05421869_111279"/>
<feature type="domain" description="NACHT" evidence="3">
    <location>
        <begin position="130"/>
        <end position="251"/>
    </location>
</feature>
<name>A0A1G8VCD8_9ACTN</name>
<reference evidence="4 5" key="1">
    <citation type="submission" date="2016-10" db="EMBL/GenBank/DDBJ databases">
        <authorList>
            <person name="de Groot N.N."/>
        </authorList>
    </citation>
    <scope>NUCLEOTIDE SEQUENCE [LARGE SCALE GENOMIC DNA]</scope>
    <source>
        <strain evidence="4 5">CGMCC 4.6533</strain>
    </source>
</reference>
<organism evidence="4 5">
    <name type="scientific">Nonomuraea jiangxiensis</name>
    <dbReference type="NCBI Taxonomy" id="633440"/>
    <lineage>
        <taxon>Bacteria</taxon>
        <taxon>Bacillati</taxon>
        <taxon>Actinomycetota</taxon>
        <taxon>Actinomycetes</taxon>
        <taxon>Streptosporangiales</taxon>
        <taxon>Streptosporangiaceae</taxon>
        <taxon>Nonomuraea</taxon>
    </lineage>
</organism>
<feature type="transmembrane region" description="Helical" evidence="2">
    <location>
        <begin position="613"/>
        <end position="631"/>
    </location>
</feature>
<feature type="region of interest" description="Disordered" evidence="1">
    <location>
        <begin position="355"/>
        <end position="398"/>
    </location>
</feature>